<gene>
    <name evidence="1" type="ORF">SCNU_09954</name>
</gene>
<comment type="caution">
    <text evidence="1">The sequence shown here is derived from an EMBL/GenBank/DDBJ whole genome shotgun (WGS) entry which is preliminary data.</text>
</comment>
<proteinExistence type="predicted"/>
<dbReference type="STRING" id="644548.SCNU_09954"/>
<reference evidence="1 2" key="1">
    <citation type="journal article" date="2011" name="J. Bacteriol.">
        <title>Draft Genome Sequence of Gordonia neofelifaecis NRRL B-59395, a Cholesterol-Degrading Actinomycete.</title>
        <authorList>
            <person name="Ge F."/>
            <person name="Li W."/>
            <person name="Chen G."/>
            <person name="Liu Y."/>
            <person name="Zhang G."/>
            <person name="Yong B."/>
            <person name="Wang Q."/>
            <person name="Wang N."/>
            <person name="Huang Z."/>
            <person name="Li W."/>
            <person name="Wang J."/>
            <person name="Wu C."/>
            <person name="Xie Q."/>
            <person name="Liu G."/>
        </authorList>
    </citation>
    <scope>NUCLEOTIDE SEQUENCE [LARGE SCALE GENOMIC DNA]</scope>
    <source>
        <strain evidence="1 2">NRRL B-59395</strain>
    </source>
</reference>
<name>F1YJF4_9ACTN</name>
<dbReference type="Proteomes" id="UP000035065">
    <property type="component" value="Unassembled WGS sequence"/>
</dbReference>
<dbReference type="EMBL" id="AEUD01000007">
    <property type="protein sequence ID" value="EGD55187.1"/>
    <property type="molecule type" value="Genomic_DNA"/>
</dbReference>
<sequence length="88" mass="9047">MSVTCTAAGLPVRMTISARAMRRTPAALAGEILALCRLAGATAGVRMRGDLAERGVADDALALLGLPSRNELVAAEAAADASATRRRR</sequence>
<accession>F1YJF4</accession>
<organism evidence="1 2">
    <name type="scientific">Gordonia neofelifaecis NRRL B-59395</name>
    <dbReference type="NCBI Taxonomy" id="644548"/>
    <lineage>
        <taxon>Bacteria</taxon>
        <taxon>Bacillati</taxon>
        <taxon>Actinomycetota</taxon>
        <taxon>Actinomycetes</taxon>
        <taxon>Mycobacteriales</taxon>
        <taxon>Gordoniaceae</taxon>
        <taxon>Gordonia</taxon>
    </lineage>
</organism>
<evidence type="ECO:0000313" key="2">
    <source>
        <dbReference type="Proteomes" id="UP000035065"/>
    </source>
</evidence>
<dbReference type="AlphaFoldDB" id="F1YJF4"/>
<dbReference type="eggNOG" id="ENOG50342ZI">
    <property type="taxonomic scope" value="Bacteria"/>
</dbReference>
<keyword evidence="2" id="KW-1185">Reference proteome</keyword>
<evidence type="ECO:0000313" key="1">
    <source>
        <dbReference type="EMBL" id="EGD55187.1"/>
    </source>
</evidence>
<protein>
    <submittedName>
        <fullName evidence="1">Uncharacterized protein</fullName>
    </submittedName>
</protein>